<protein>
    <submittedName>
        <fullName evidence="2">Possible ubiquitin binding protein</fullName>
    </submittedName>
</protein>
<dbReference type="RefSeq" id="WP_006997904.1">
    <property type="nucleotide sequence ID" value="NZ_CH724130.1"/>
</dbReference>
<sequence>MKELIIAFGLFLFIEGILYALFPSKMKSMLKKMEMIKDSQLRSGGLIFAVIGFIIIWYIKS</sequence>
<keyword evidence="1" id="KW-0472">Membrane</keyword>
<feature type="transmembrane region" description="Helical" evidence="1">
    <location>
        <begin position="6"/>
        <end position="22"/>
    </location>
</feature>
<proteinExistence type="predicted"/>
<keyword evidence="1" id="KW-1133">Transmembrane helix</keyword>
<comment type="caution">
    <text evidence="2">The sequence shown here is derived from an EMBL/GenBank/DDBJ whole genome shotgun (WGS) entry which is preliminary data.</text>
</comment>
<dbReference type="AlphaFoldDB" id="Q1V0B1"/>
<evidence type="ECO:0000256" key="1">
    <source>
        <dbReference type="SAM" id="Phobius"/>
    </source>
</evidence>
<dbReference type="Pfam" id="PF09838">
    <property type="entry name" value="DUF2065"/>
    <property type="match status" value="1"/>
</dbReference>
<dbReference type="InterPro" id="IPR019201">
    <property type="entry name" value="DUF2065"/>
</dbReference>
<dbReference type="PANTHER" id="PTHR38602:SF1">
    <property type="entry name" value="INNER MEMBRANE PROTEIN"/>
    <property type="match status" value="1"/>
</dbReference>
<gene>
    <name evidence="2" type="ORF">PU1002_06331</name>
</gene>
<dbReference type="Proteomes" id="UP000005306">
    <property type="component" value="Unassembled WGS sequence"/>
</dbReference>
<dbReference type="PANTHER" id="PTHR38602">
    <property type="entry name" value="INNER MEMBRANE PROTEIN-RELATED"/>
    <property type="match status" value="1"/>
</dbReference>
<organism evidence="2 3">
    <name type="scientific">Pelagibacter ubique (strain HTCC1002)</name>
    <dbReference type="NCBI Taxonomy" id="314261"/>
    <lineage>
        <taxon>Bacteria</taxon>
        <taxon>Pseudomonadati</taxon>
        <taxon>Pseudomonadota</taxon>
        <taxon>Alphaproteobacteria</taxon>
        <taxon>Candidatus Pelagibacterales</taxon>
        <taxon>Candidatus Pelagibacteraceae</taxon>
        <taxon>Candidatus Pelagibacter</taxon>
    </lineage>
</organism>
<reference evidence="2 3" key="1">
    <citation type="submission" date="2006-04" db="EMBL/GenBank/DDBJ databases">
        <authorList>
            <person name="Giovannoni S.J."/>
            <person name="Cho J.-C."/>
            <person name="Ferriera S."/>
            <person name="Johnson J."/>
            <person name="Kravitz S."/>
            <person name="Halpern A."/>
            <person name="Remington K."/>
            <person name="Beeson K."/>
            <person name="Tran B."/>
            <person name="Rogers Y.-H."/>
            <person name="Friedman R."/>
            <person name="Venter J.C."/>
        </authorList>
    </citation>
    <scope>NUCLEOTIDE SEQUENCE [LARGE SCALE GENOMIC DNA]</scope>
    <source>
        <strain evidence="2 3">HTCC1002</strain>
    </source>
</reference>
<keyword evidence="1" id="KW-0812">Transmembrane</keyword>
<name>Q1V0B1_PELU1</name>
<dbReference type="HOGENOM" id="CLU_179416_2_1_5"/>
<evidence type="ECO:0000313" key="3">
    <source>
        <dbReference type="Proteomes" id="UP000005306"/>
    </source>
</evidence>
<feature type="transmembrane region" description="Helical" evidence="1">
    <location>
        <begin position="43"/>
        <end position="59"/>
    </location>
</feature>
<dbReference type="GeneID" id="66294509"/>
<evidence type="ECO:0000313" key="2">
    <source>
        <dbReference type="EMBL" id="EAS85317.1"/>
    </source>
</evidence>
<dbReference type="EMBL" id="AAPV01000001">
    <property type="protein sequence ID" value="EAS85317.1"/>
    <property type="molecule type" value="Genomic_DNA"/>
</dbReference>
<accession>Q1V0B1</accession>